<dbReference type="PANTHER" id="PTHR45138">
    <property type="entry name" value="REGULATORY COMPONENTS OF SENSORY TRANSDUCTION SYSTEM"/>
    <property type="match status" value="1"/>
</dbReference>
<reference evidence="5 6" key="1">
    <citation type="submission" date="2020-08" db="EMBL/GenBank/DDBJ databases">
        <title>Genomic Encyclopedia of Type Strains, Phase IV (KMG-IV): sequencing the most valuable type-strain genomes for metagenomic binning, comparative biology and taxonomic classification.</title>
        <authorList>
            <person name="Goeker M."/>
        </authorList>
    </citation>
    <scope>NUCLEOTIDE SEQUENCE [LARGE SCALE GENOMIC DNA]</scope>
    <source>
        <strain evidence="5 6">DSM 2461</strain>
    </source>
</reference>
<dbReference type="Proteomes" id="UP000587760">
    <property type="component" value="Unassembled WGS sequence"/>
</dbReference>
<keyword evidence="6" id="KW-1185">Reference proteome</keyword>
<dbReference type="NCBIfam" id="TIGR00254">
    <property type="entry name" value="GGDEF"/>
    <property type="match status" value="1"/>
</dbReference>
<evidence type="ECO:0000256" key="1">
    <source>
        <dbReference type="ARBA" id="ARBA00012528"/>
    </source>
</evidence>
<evidence type="ECO:0000259" key="4">
    <source>
        <dbReference type="PROSITE" id="PS50887"/>
    </source>
</evidence>
<sequence>MRAVGVKEEEKRLYPFIEELTGQWDGGIRIADIRTLYPESMTRSIKTALQEKYSQFFDYDLSQPESFAFFPLTSLLVESEKRMNGLISRTVKSSAEMYELHRKLFLSLLKCEAIEREELILQEEINYETRIIIGEISYLLEILTEKEPVVLLCSHLPYLQFSSMKLLQEVVETNRKINLLIIFLSEEGYLLSSQKRIQEISDFRMFIEDKGFTFRRIKESVSDSPAPSLRWHKDEDETVRILHNALEMLALDDVEEAIELFQSRFSEEKALLDEKSVLEFDFLKANLNYLKQNWDMALLEFNELKERTGSDDLIFFRILLFLAASYIRKNCFVEARQTCEELDDYRIMHENRRGVFYLAHIKLLIDKQEQAMNVDLWDSELEKIEKMGLALGYKNTVAYWLTAPYELNYLYRKDTIFDCQNRAVKLAEELGNEFRLAALYHTESLYYLWQRSEEGFAKALELLDRSESIRVKLNHKRELVNLFNGRGFLYYQYGEYKSAIREFENAINLINELNDDIELSLSLFNIARTYFTTGMFNEAGVILDGILLQLELLGENTIPLQSPLEIYSIQLITNSYSNNRFKGEELKVKIQNAWSAREKKRDIEVFLYYWAMGVCSYAFNDFQKAEENLEKALSLGRNAVSNSMIPSYFPALLEYCLRLSIYSEKKKAEMRKEGITSISENQKEYFPAFYNETSEEPVLPLISIDMEQILLKTRKNQEINSLHKRIKNIDFLNSFFSLVSESETKTELFRRSFNILENHFMITDSVFIRRDGEEWVRIGGKEDWFLEVMEKRKLGEILMKRKNTIILPELKMKNSYIVGMPGFNDRKVNRAFLARIPGDKYRSFSDLVPIFEMALKSLFQANRRIQAMDDLSQMAHTDSLTGLYNRKAFWNEIGLELERYQRHENPDKPCLTIIYLDLDNFKFYNDTYGHQAGDKVLQKFADLMKSHFRLTDIISRFGGDEFVIMLPETSEAQAEQIIIRLLQIFRTDFLEELHRTLSIKAIPEEKFLSCSIGIGEYRCLEDQPFDSFMARVDALMYDVKKAGKNGYKRLNGK</sequence>
<dbReference type="Gene3D" id="1.25.40.10">
    <property type="entry name" value="Tetratricopeptide repeat domain"/>
    <property type="match status" value="1"/>
</dbReference>
<accession>A0A841R8B3</accession>
<dbReference type="RefSeq" id="WP_184744985.1">
    <property type="nucleotide sequence ID" value="NZ_JACHGJ010000002.1"/>
</dbReference>
<dbReference type="InterPro" id="IPR019734">
    <property type="entry name" value="TPR_rpt"/>
</dbReference>
<dbReference type="SUPFAM" id="SSF48452">
    <property type="entry name" value="TPR-like"/>
    <property type="match status" value="1"/>
</dbReference>
<dbReference type="GO" id="GO:0052621">
    <property type="term" value="F:diguanylate cyclase activity"/>
    <property type="evidence" value="ECO:0007669"/>
    <property type="project" value="UniProtKB-EC"/>
</dbReference>
<dbReference type="SMART" id="SM00267">
    <property type="entry name" value="GGDEF"/>
    <property type="match status" value="1"/>
</dbReference>
<dbReference type="InterPro" id="IPR011990">
    <property type="entry name" value="TPR-like_helical_dom_sf"/>
</dbReference>
<evidence type="ECO:0000313" key="6">
    <source>
        <dbReference type="Proteomes" id="UP000587760"/>
    </source>
</evidence>
<evidence type="ECO:0000256" key="2">
    <source>
        <dbReference type="ARBA" id="ARBA00034247"/>
    </source>
</evidence>
<dbReference type="InterPro" id="IPR029787">
    <property type="entry name" value="Nucleotide_cyclase"/>
</dbReference>
<dbReference type="FunFam" id="3.30.70.270:FF:000001">
    <property type="entry name" value="Diguanylate cyclase domain protein"/>
    <property type="match status" value="1"/>
</dbReference>
<feature type="repeat" description="TPR" evidence="3">
    <location>
        <begin position="480"/>
        <end position="513"/>
    </location>
</feature>
<name>A0A841R8B3_9SPIO</name>
<dbReference type="AlphaFoldDB" id="A0A841R8B3"/>
<dbReference type="PROSITE" id="PS50887">
    <property type="entry name" value="GGDEF"/>
    <property type="match status" value="1"/>
</dbReference>
<proteinExistence type="predicted"/>
<dbReference type="InterPro" id="IPR050469">
    <property type="entry name" value="Diguanylate_Cyclase"/>
</dbReference>
<dbReference type="InterPro" id="IPR000160">
    <property type="entry name" value="GGDEF_dom"/>
</dbReference>
<dbReference type="SUPFAM" id="SSF55073">
    <property type="entry name" value="Nucleotide cyclase"/>
    <property type="match status" value="1"/>
</dbReference>
<dbReference type="Gene3D" id="3.30.70.270">
    <property type="match status" value="1"/>
</dbReference>
<dbReference type="SMART" id="SM00028">
    <property type="entry name" value="TPR"/>
    <property type="match status" value="2"/>
</dbReference>
<evidence type="ECO:0000313" key="5">
    <source>
        <dbReference type="EMBL" id="MBB6479601.1"/>
    </source>
</evidence>
<comment type="catalytic activity">
    <reaction evidence="2">
        <text>2 GTP = 3',3'-c-di-GMP + 2 diphosphate</text>
        <dbReference type="Rhea" id="RHEA:24898"/>
        <dbReference type="ChEBI" id="CHEBI:33019"/>
        <dbReference type="ChEBI" id="CHEBI:37565"/>
        <dbReference type="ChEBI" id="CHEBI:58805"/>
        <dbReference type="EC" id="2.7.7.65"/>
    </reaction>
</comment>
<dbReference type="InterPro" id="IPR043128">
    <property type="entry name" value="Rev_trsase/Diguanyl_cyclase"/>
</dbReference>
<dbReference type="CDD" id="cd01949">
    <property type="entry name" value="GGDEF"/>
    <property type="match status" value="1"/>
</dbReference>
<keyword evidence="3" id="KW-0802">TPR repeat</keyword>
<dbReference type="EC" id="2.7.7.65" evidence="1"/>
<protein>
    <recommendedName>
        <fullName evidence="1">diguanylate cyclase</fullName>
        <ecNumber evidence="1">2.7.7.65</ecNumber>
    </recommendedName>
</protein>
<gene>
    <name evidence="5" type="ORF">HNR50_001259</name>
</gene>
<dbReference type="EMBL" id="JACHGJ010000002">
    <property type="protein sequence ID" value="MBB6479601.1"/>
    <property type="molecule type" value="Genomic_DNA"/>
</dbReference>
<dbReference type="PANTHER" id="PTHR45138:SF9">
    <property type="entry name" value="DIGUANYLATE CYCLASE DGCM-RELATED"/>
    <property type="match status" value="1"/>
</dbReference>
<evidence type="ECO:0000256" key="3">
    <source>
        <dbReference type="PROSITE-ProRule" id="PRU00339"/>
    </source>
</evidence>
<feature type="domain" description="GGDEF" evidence="4">
    <location>
        <begin position="909"/>
        <end position="1052"/>
    </location>
</feature>
<comment type="caution">
    <text evidence="5">The sequence shown here is derived from an EMBL/GenBank/DDBJ whole genome shotgun (WGS) entry which is preliminary data.</text>
</comment>
<dbReference type="Pfam" id="PF00990">
    <property type="entry name" value="GGDEF"/>
    <property type="match status" value="1"/>
</dbReference>
<organism evidence="5 6">
    <name type="scientific">Spirochaeta isovalerica</name>
    <dbReference type="NCBI Taxonomy" id="150"/>
    <lineage>
        <taxon>Bacteria</taxon>
        <taxon>Pseudomonadati</taxon>
        <taxon>Spirochaetota</taxon>
        <taxon>Spirochaetia</taxon>
        <taxon>Spirochaetales</taxon>
        <taxon>Spirochaetaceae</taxon>
        <taxon>Spirochaeta</taxon>
    </lineage>
</organism>
<dbReference type="PROSITE" id="PS50005">
    <property type="entry name" value="TPR"/>
    <property type="match status" value="1"/>
</dbReference>